<evidence type="ECO:0000313" key="11">
    <source>
        <dbReference type="Proteomes" id="UP000268162"/>
    </source>
</evidence>
<feature type="signal peptide" evidence="9">
    <location>
        <begin position="1"/>
        <end position="20"/>
    </location>
</feature>
<dbReference type="EMBL" id="ML002966">
    <property type="protein sequence ID" value="RKP35082.1"/>
    <property type="molecule type" value="Genomic_DNA"/>
</dbReference>
<dbReference type="PANTHER" id="PTHR43829:SF9">
    <property type="entry name" value="AQUAPORIN-9"/>
    <property type="match status" value="1"/>
</dbReference>
<dbReference type="GO" id="GO:0015250">
    <property type="term" value="F:water channel activity"/>
    <property type="evidence" value="ECO:0007669"/>
    <property type="project" value="TreeGrafter"/>
</dbReference>
<evidence type="ECO:0000313" key="10">
    <source>
        <dbReference type="EMBL" id="RKP35082.1"/>
    </source>
</evidence>
<evidence type="ECO:0000256" key="2">
    <source>
        <dbReference type="ARBA" id="ARBA00006175"/>
    </source>
</evidence>
<dbReference type="AlphaFoldDB" id="A0A4P9ZR11"/>
<dbReference type="InterPro" id="IPR000425">
    <property type="entry name" value="MIP"/>
</dbReference>
<keyword evidence="11" id="KW-1185">Reference proteome</keyword>
<reference evidence="11" key="1">
    <citation type="journal article" date="2018" name="Nat. Microbiol.">
        <title>Leveraging single-cell genomics to expand the fungal tree of life.</title>
        <authorList>
            <person name="Ahrendt S.R."/>
            <person name="Quandt C.A."/>
            <person name="Ciobanu D."/>
            <person name="Clum A."/>
            <person name="Salamov A."/>
            <person name="Andreopoulos B."/>
            <person name="Cheng J.F."/>
            <person name="Woyke T."/>
            <person name="Pelin A."/>
            <person name="Henrissat B."/>
            <person name="Reynolds N.K."/>
            <person name="Benny G.L."/>
            <person name="Smith M.E."/>
            <person name="James T.Y."/>
            <person name="Grigoriev I.V."/>
        </authorList>
    </citation>
    <scope>NUCLEOTIDE SEQUENCE [LARGE SCALE GENOMIC DNA]</scope>
    <source>
        <strain evidence="11">RSA 468</strain>
    </source>
</reference>
<dbReference type="Proteomes" id="UP000268162">
    <property type="component" value="Unassembled WGS sequence"/>
</dbReference>
<dbReference type="InterPro" id="IPR050363">
    <property type="entry name" value="MIP/Aquaporin"/>
</dbReference>
<keyword evidence="4 7" id="KW-0812">Transmembrane</keyword>
<dbReference type="PRINTS" id="PR00783">
    <property type="entry name" value="MINTRINSICP"/>
</dbReference>
<evidence type="ECO:0000256" key="6">
    <source>
        <dbReference type="ARBA" id="ARBA00023136"/>
    </source>
</evidence>
<evidence type="ECO:0000256" key="7">
    <source>
        <dbReference type="RuleBase" id="RU000477"/>
    </source>
</evidence>
<feature type="transmembrane region" description="Helical" evidence="8">
    <location>
        <begin position="78"/>
        <end position="98"/>
    </location>
</feature>
<feature type="transmembrane region" description="Helical" evidence="8">
    <location>
        <begin position="165"/>
        <end position="184"/>
    </location>
</feature>
<dbReference type="STRING" id="215637.A0A4P9ZR11"/>
<dbReference type="InterPro" id="IPR022357">
    <property type="entry name" value="MIP_CS"/>
</dbReference>
<evidence type="ECO:0000256" key="1">
    <source>
        <dbReference type="ARBA" id="ARBA00004141"/>
    </source>
</evidence>
<proteinExistence type="inferred from homology"/>
<feature type="transmembrane region" description="Helical" evidence="8">
    <location>
        <begin position="217"/>
        <end position="240"/>
    </location>
</feature>
<dbReference type="InterPro" id="IPR023271">
    <property type="entry name" value="Aquaporin-like"/>
</dbReference>
<keyword evidence="5 8" id="KW-1133">Transmembrane helix</keyword>
<evidence type="ECO:0000256" key="4">
    <source>
        <dbReference type="ARBA" id="ARBA00022692"/>
    </source>
</evidence>
<protein>
    <submittedName>
        <fullName evidence="10">Aquaporin-like protein</fullName>
    </submittedName>
</protein>
<keyword evidence="9" id="KW-0732">Signal</keyword>
<dbReference type="PANTHER" id="PTHR43829">
    <property type="entry name" value="AQUAPORIN OR AQUAGLYCEROPORIN RELATED"/>
    <property type="match status" value="1"/>
</dbReference>
<dbReference type="SUPFAM" id="SSF81338">
    <property type="entry name" value="Aquaporin-like"/>
    <property type="match status" value="1"/>
</dbReference>
<dbReference type="Pfam" id="PF00230">
    <property type="entry name" value="MIP"/>
    <property type="match status" value="1"/>
</dbReference>
<gene>
    <name evidence="10" type="ORF">BJ085DRAFT_3616</name>
</gene>
<keyword evidence="6 8" id="KW-0472">Membrane</keyword>
<evidence type="ECO:0000256" key="8">
    <source>
        <dbReference type="SAM" id="Phobius"/>
    </source>
</evidence>
<evidence type="ECO:0000256" key="3">
    <source>
        <dbReference type="ARBA" id="ARBA00022448"/>
    </source>
</evidence>
<feature type="non-terminal residue" evidence="10">
    <location>
        <position position="1"/>
    </location>
</feature>
<evidence type="ECO:0000256" key="9">
    <source>
        <dbReference type="SAM" id="SignalP"/>
    </source>
</evidence>
<accession>A0A4P9ZR11</accession>
<sequence>LAEFMGTFLFVFLGLSVNVALKTNPASAAFAPVLGALGWGLSLALGISVAASSSGGHVNPAVTLALVAQRRFPCIQALGYIVFQVLGAFAAALVVHLIQIQTISAYADHKYTVIGDRSTADLFACYPSAETSNWTAFFVELVGTAVLVISILNNCRETTTNAGKAWLPFAAGFTLVVLAVSFGAQTGGAFNPARDYGPRLYTFVSRWGWQVFSAYHFYSWIPVVAPVLGAQVGTLLFDIFL</sequence>
<feature type="non-terminal residue" evidence="10">
    <location>
        <position position="241"/>
    </location>
</feature>
<keyword evidence="3 7" id="KW-0813">Transport</keyword>
<dbReference type="GO" id="GO:0015254">
    <property type="term" value="F:glycerol channel activity"/>
    <property type="evidence" value="ECO:0007669"/>
    <property type="project" value="TreeGrafter"/>
</dbReference>
<comment type="similarity">
    <text evidence="2 7">Belongs to the MIP/aquaporin (TC 1.A.8) family.</text>
</comment>
<dbReference type="GO" id="GO:0005886">
    <property type="term" value="C:plasma membrane"/>
    <property type="evidence" value="ECO:0007669"/>
    <property type="project" value="TreeGrafter"/>
</dbReference>
<comment type="subcellular location">
    <subcellularLocation>
        <location evidence="1">Membrane</location>
        <topology evidence="1">Multi-pass membrane protein</topology>
    </subcellularLocation>
</comment>
<evidence type="ECO:0000256" key="5">
    <source>
        <dbReference type="ARBA" id="ARBA00022989"/>
    </source>
</evidence>
<feature type="transmembrane region" description="Helical" evidence="8">
    <location>
        <begin position="134"/>
        <end position="153"/>
    </location>
</feature>
<dbReference type="Gene3D" id="1.20.1080.10">
    <property type="entry name" value="Glycerol uptake facilitator protein"/>
    <property type="match status" value="1"/>
</dbReference>
<dbReference type="PROSITE" id="PS00221">
    <property type="entry name" value="MIP"/>
    <property type="match status" value="1"/>
</dbReference>
<name>A0A4P9ZR11_9FUNG</name>
<organism evidence="10 11">
    <name type="scientific">Dimargaris cristalligena</name>
    <dbReference type="NCBI Taxonomy" id="215637"/>
    <lineage>
        <taxon>Eukaryota</taxon>
        <taxon>Fungi</taxon>
        <taxon>Fungi incertae sedis</taxon>
        <taxon>Zoopagomycota</taxon>
        <taxon>Kickxellomycotina</taxon>
        <taxon>Dimargaritomycetes</taxon>
        <taxon>Dimargaritales</taxon>
        <taxon>Dimargaritaceae</taxon>
        <taxon>Dimargaris</taxon>
    </lineage>
</organism>
<feature type="chain" id="PRO_5020513662" evidence="9">
    <location>
        <begin position="21"/>
        <end position="241"/>
    </location>
</feature>